<evidence type="ECO:0000313" key="3">
    <source>
        <dbReference type="WBParaSite" id="TMUE_2000007662.1"/>
    </source>
</evidence>
<dbReference type="Proteomes" id="UP000046395">
    <property type="component" value="Unassembled WGS sequence"/>
</dbReference>
<evidence type="ECO:0000313" key="2">
    <source>
        <dbReference type="WBParaSite" id="TMUE_0000000063.1"/>
    </source>
</evidence>
<reference evidence="1" key="1">
    <citation type="submission" date="2013-11" db="EMBL/GenBank/DDBJ databases">
        <authorList>
            <person name="Aslett M."/>
        </authorList>
    </citation>
    <scope>NUCLEOTIDE SEQUENCE [LARGE SCALE GENOMIC DNA]</scope>
    <source>
        <strain evidence="1">Edinburgh</strain>
    </source>
</reference>
<dbReference type="WBParaSite" id="TMUE_0000000063.1">
    <property type="protein sequence ID" value="TMUE_0000000063.1"/>
    <property type="gene ID" value="WBGene00296011"/>
</dbReference>
<dbReference type="AlphaFoldDB" id="A0A5S6PYM7"/>
<proteinExistence type="predicted"/>
<accession>A0A5S6PYM7</accession>
<keyword evidence="1" id="KW-1185">Reference proteome</keyword>
<evidence type="ECO:0000313" key="1">
    <source>
        <dbReference type="Proteomes" id="UP000046395"/>
    </source>
</evidence>
<protein>
    <submittedName>
        <fullName evidence="2 3">Uncharacterized protein</fullName>
    </submittedName>
</protein>
<name>A0A5S6PYM7_TRIMR</name>
<organism evidence="1 2">
    <name type="scientific">Trichuris muris</name>
    <name type="common">Mouse whipworm</name>
    <dbReference type="NCBI Taxonomy" id="70415"/>
    <lineage>
        <taxon>Eukaryota</taxon>
        <taxon>Metazoa</taxon>
        <taxon>Ecdysozoa</taxon>
        <taxon>Nematoda</taxon>
        <taxon>Enoplea</taxon>
        <taxon>Dorylaimia</taxon>
        <taxon>Trichinellida</taxon>
        <taxon>Trichuridae</taxon>
        <taxon>Trichuris</taxon>
    </lineage>
</organism>
<sequence length="87" mass="10562">MFRMLRCGFLPNRDFSLQELSVDFYREIMDYVRLVRFNVQRLKQALLLITYATFFPQRAFTPLFEAVESAGKRWHYRKSQSALQAWF</sequence>
<reference evidence="2 3" key="3">
    <citation type="submission" date="2019-12" db="UniProtKB">
        <authorList>
            <consortium name="WormBaseParasite"/>
        </authorList>
    </citation>
    <scope>IDENTIFICATION</scope>
</reference>
<reference evidence="1" key="2">
    <citation type="submission" date="2014-03" db="EMBL/GenBank/DDBJ databases">
        <title>The whipworm genome and dual-species transcriptomics of an intimate host-pathogen interaction.</title>
        <authorList>
            <person name="Foth B.J."/>
            <person name="Tsai I.J."/>
            <person name="Reid A.J."/>
            <person name="Bancroft A.J."/>
            <person name="Nichol S."/>
            <person name="Tracey A."/>
            <person name="Holroyd N."/>
            <person name="Cotton J.A."/>
            <person name="Stanley E.J."/>
            <person name="Zarowiecki M."/>
            <person name="Liu J.Z."/>
            <person name="Huckvale T."/>
            <person name="Cooper P.J."/>
            <person name="Grencis R.K."/>
            <person name="Berriman M."/>
        </authorList>
    </citation>
    <scope>NUCLEOTIDE SEQUENCE [LARGE SCALE GENOMIC DNA]</scope>
    <source>
        <strain evidence="1">Edinburgh</strain>
    </source>
</reference>
<dbReference type="WBParaSite" id="TMUE_2000007662.1">
    <property type="protein sequence ID" value="TMUE_2000007662.1"/>
    <property type="gene ID" value="WBGene00291394"/>
</dbReference>